<dbReference type="Proteomes" id="UP000187203">
    <property type="component" value="Unassembled WGS sequence"/>
</dbReference>
<organism evidence="3 4">
    <name type="scientific">Corchorus olitorius</name>
    <dbReference type="NCBI Taxonomy" id="93759"/>
    <lineage>
        <taxon>Eukaryota</taxon>
        <taxon>Viridiplantae</taxon>
        <taxon>Streptophyta</taxon>
        <taxon>Embryophyta</taxon>
        <taxon>Tracheophyta</taxon>
        <taxon>Spermatophyta</taxon>
        <taxon>Magnoliopsida</taxon>
        <taxon>eudicotyledons</taxon>
        <taxon>Gunneridae</taxon>
        <taxon>Pentapetalae</taxon>
        <taxon>rosids</taxon>
        <taxon>malvids</taxon>
        <taxon>Malvales</taxon>
        <taxon>Malvaceae</taxon>
        <taxon>Grewioideae</taxon>
        <taxon>Apeibeae</taxon>
        <taxon>Corchorus</taxon>
    </lineage>
</organism>
<keyword evidence="4" id="KW-1185">Reference proteome</keyword>
<proteinExistence type="predicted"/>
<feature type="domain" description="DUF4283" evidence="2">
    <location>
        <begin position="109"/>
        <end position="185"/>
    </location>
</feature>
<accession>A0A1R3K8Q5</accession>
<feature type="region of interest" description="Disordered" evidence="1">
    <location>
        <begin position="61"/>
        <end position="84"/>
    </location>
</feature>
<evidence type="ECO:0000259" key="2">
    <source>
        <dbReference type="Pfam" id="PF14111"/>
    </source>
</evidence>
<dbReference type="InterPro" id="IPR025558">
    <property type="entry name" value="DUF4283"/>
</dbReference>
<gene>
    <name evidence="3" type="ORF">COLO4_10409</name>
</gene>
<evidence type="ECO:0000313" key="3">
    <source>
        <dbReference type="EMBL" id="OMP03453.1"/>
    </source>
</evidence>
<evidence type="ECO:0000256" key="1">
    <source>
        <dbReference type="SAM" id="MobiDB-lite"/>
    </source>
</evidence>
<reference evidence="4" key="1">
    <citation type="submission" date="2013-09" db="EMBL/GenBank/DDBJ databases">
        <title>Corchorus olitorius genome sequencing.</title>
        <authorList>
            <person name="Alam M."/>
            <person name="Haque M.S."/>
            <person name="Islam M.S."/>
            <person name="Emdad E.M."/>
            <person name="Islam M.M."/>
            <person name="Ahmed B."/>
            <person name="Halim A."/>
            <person name="Hossen Q.M.M."/>
            <person name="Hossain M.Z."/>
            <person name="Ahmed R."/>
            <person name="Khan M.M."/>
            <person name="Islam R."/>
            <person name="Rashid M.M."/>
            <person name="Khan S.A."/>
            <person name="Rahman M.S."/>
            <person name="Alam M."/>
            <person name="Yahiya A.S."/>
            <person name="Khan M.S."/>
            <person name="Azam M.S."/>
            <person name="Haque T."/>
            <person name="Lashkar M.Z.H."/>
            <person name="Akhand A.I."/>
            <person name="Morshed G."/>
            <person name="Roy S."/>
            <person name="Uddin K.S."/>
            <person name="Rabeya T."/>
            <person name="Hossain A.S."/>
            <person name="Chowdhury A."/>
            <person name="Snigdha A.R."/>
            <person name="Mortoza M.S."/>
            <person name="Matin S.A."/>
            <person name="Hoque S.M.E."/>
            <person name="Islam M.K."/>
            <person name="Roy D.K."/>
            <person name="Haider R."/>
            <person name="Moosa M.M."/>
            <person name="Elias S.M."/>
            <person name="Hasan A.M."/>
            <person name="Jahan S."/>
            <person name="Shafiuddin M."/>
            <person name="Mahmood N."/>
            <person name="Shommy N.S."/>
        </authorList>
    </citation>
    <scope>NUCLEOTIDE SEQUENCE [LARGE SCALE GENOMIC DNA]</scope>
    <source>
        <strain evidence="4">cv. O-4</strain>
    </source>
</reference>
<protein>
    <recommendedName>
        <fullName evidence="2">DUF4283 domain-containing protein</fullName>
    </recommendedName>
</protein>
<dbReference type="AlphaFoldDB" id="A0A1R3K8Q5"/>
<feature type="compositionally biased region" description="Acidic residues" evidence="1">
    <location>
        <begin position="61"/>
        <end position="70"/>
    </location>
</feature>
<name>A0A1R3K8Q5_9ROSI</name>
<dbReference type="EMBL" id="AWUE01014502">
    <property type="protein sequence ID" value="OMP03453.1"/>
    <property type="molecule type" value="Genomic_DNA"/>
</dbReference>
<sequence>MERWNRRLRPYISKKLRRETATSQNLNTKNNQIIQSSLLPNMNRSPTNSFDRECSWVDSDSATEESEEEFSAGIQDTYPPTQPISRTRISHSVRATRQEMNDRRAHEANDCVVGLLLDFRRFSTQTIQNHIDRQWENTGEVTVIGRDEDRYLIHLGNEEDRRQALEQTPWNFEGALFATARWIPNTPLRDIKIDTIQMWMQI</sequence>
<dbReference type="Pfam" id="PF14111">
    <property type="entry name" value="DUF4283"/>
    <property type="match status" value="1"/>
</dbReference>
<comment type="caution">
    <text evidence="3">The sequence shown here is derived from an EMBL/GenBank/DDBJ whole genome shotgun (WGS) entry which is preliminary data.</text>
</comment>
<evidence type="ECO:0000313" key="4">
    <source>
        <dbReference type="Proteomes" id="UP000187203"/>
    </source>
</evidence>